<dbReference type="CDD" id="cd00086">
    <property type="entry name" value="homeodomain"/>
    <property type="match status" value="1"/>
</dbReference>
<evidence type="ECO:0000313" key="8">
    <source>
        <dbReference type="EMBL" id="ADN97171.1"/>
    </source>
</evidence>
<evidence type="ECO:0000256" key="6">
    <source>
        <dbReference type="RuleBase" id="RU000682"/>
    </source>
</evidence>
<dbReference type="Pfam" id="PF00046">
    <property type="entry name" value="Homeodomain"/>
    <property type="match status" value="1"/>
</dbReference>
<keyword evidence="4 5" id="KW-0539">Nucleus</keyword>
<dbReference type="PROSITE" id="PS50071">
    <property type="entry name" value="HOMEOBOX_2"/>
    <property type="match status" value="1"/>
</dbReference>
<evidence type="ECO:0000256" key="4">
    <source>
        <dbReference type="ARBA" id="ARBA00023242"/>
    </source>
</evidence>
<evidence type="ECO:0000259" key="7">
    <source>
        <dbReference type="PROSITE" id="PS50071"/>
    </source>
</evidence>
<dbReference type="GO" id="GO:0005634">
    <property type="term" value="C:nucleus"/>
    <property type="evidence" value="ECO:0007669"/>
    <property type="project" value="UniProtKB-SubCell"/>
</dbReference>
<reference evidence="8" key="1">
    <citation type="journal article" date="2011" name="Eukaryot. Cell">
        <title>A single mating-type locus composed of homeodomain genes promotes nuclear migration and heterokaryosis in the white-rot fungus Phanerochaete chrysosporium.</title>
        <authorList>
            <person name="James T.Y."/>
            <person name="Lee M."/>
            <person name="van Diepen L.T."/>
        </authorList>
    </citation>
    <scope>NUCLEOTIDE SEQUENCE</scope>
    <source>
        <strain evidence="8">SB25</strain>
    </source>
</reference>
<feature type="domain" description="Homeobox" evidence="7">
    <location>
        <begin position="158"/>
        <end position="218"/>
    </location>
</feature>
<evidence type="ECO:0000256" key="5">
    <source>
        <dbReference type="PROSITE-ProRule" id="PRU00108"/>
    </source>
</evidence>
<dbReference type="InterPro" id="IPR051306">
    <property type="entry name" value="Homeobox_regulator"/>
</dbReference>
<accession>E7DAG7</accession>
<dbReference type="InterPro" id="IPR009057">
    <property type="entry name" value="Homeodomain-like_sf"/>
</dbReference>
<dbReference type="SUPFAM" id="SSF46689">
    <property type="entry name" value="Homeodomain-like"/>
    <property type="match status" value="1"/>
</dbReference>
<dbReference type="PANTHER" id="PTHR46123:SF4">
    <property type="entry name" value="MIX-TYPE HOMEOBOX GENE 1-RELATED"/>
    <property type="match status" value="1"/>
</dbReference>
<evidence type="ECO:0000256" key="2">
    <source>
        <dbReference type="ARBA" id="ARBA00023125"/>
    </source>
</evidence>
<dbReference type="Gene3D" id="1.10.10.60">
    <property type="entry name" value="Homeodomain-like"/>
    <property type="match status" value="1"/>
</dbReference>
<evidence type="ECO:0000256" key="3">
    <source>
        <dbReference type="ARBA" id="ARBA00023155"/>
    </source>
</evidence>
<proteinExistence type="predicted"/>
<organism evidence="8">
    <name type="scientific">Phanerodontia chrysosporium</name>
    <name type="common">White-rot fungus</name>
    <name type="synonym">Sporotrichum pruinosum</name>
    <dbReference type="NCBI Taxonomy" id="2822231"/>
    <lineage>
        <taxon>Eukaryota</taxon>
        <taxon>Fungi</taxon>
        <taxon>Dikarya</taxon>
        <taxon>Basidiomycota</taxon>
        <taxon>Agaricomycotina</taxon>
        <taxon>Agaricomycetes</taxon>
        <taxon>Polyporales</taxon>
        <taxon>Phanerochaetaceae</taxon>
        <taxon>Phanerodontia</taxon>
    </lineage>
</organism>
<keyword evidence="2 5" id="KW-0238">DNA-binding</keyword>
<keyword evidence="3 5" id="KW-0371">Homeobox</keyword>
<protein>
    <submittedName>
        <fullName evidence="8">A2 mating-type protein</fullName>
    </submittedName>
</protein>
<evidence type="ECO:0000256" key="1">
    <source>
        <dbReference type="ARBA" id="ARBA00004123"/>
    </source>
</evidence>
<dbReference type="VEuPathDB" id="FungiDB:AGR57_12118"/>
<name>E7DAG7_PHACH</name>
<dbReference type="SMART" id="SM00389">
    <property type="entry name" value="HOX"/>
    <property type="match status" value="1"/>
</dbReference>
<dbReference type="InterPro" id="IPR001356">
    <property type="entry name" value="HD"/>
</dbReference>
<feature type="DNA-binding region" description="Homeobox" evidence="5">
    <location>
        <begin position="160"/>
        <end position="219"/>
    </location>
</feature>
<dbReference type="GO" id="GO:0000977">
    <property type="term" value="F:RNA polymerase II transcription regulatory region sequence-specific DNA binding"/>
    <property type="evidence" value="ECO:0007669"/>
    <property type="project" value="TreeGrafter"/>
</dbReference>
<dbReference type="EMBL" id="HQ188438">
    <property type="protein sequence ID" value="ADN97171.1"/>
    <property type="molecule type" value="Genomic_DNA"/>
</dbReference>
<comment type="subcellular location">
    <subcellularLocation>
        <location evidence="1 5 6">Nucleus</location>
    </subcellularLocation>
</comment>
<dbReference type="AlphaFoldDB" id="E7DAG7"/>
<sequence>MATADLHRLHTLQHITRKAYRLLDITGGESAKFESSESSPSSSYVASVKYSLPDPLPITSYLIAQGLQPAPSEQLSQAYLHHARGLKGASERKMQASAYSWLRGCHDPGQDVQKQLSSLYAAYYRYYTSTLQRWVDVLIQQFQRKLCAVKSRIPGSSASRSCERRPFIQEAIPTLEQAFQSNPYPSRQDKERLAEKTGMHFEQIHVWFQNRRNRVKKEGRDLRKTTIFHPMWQEASCVVSLFDDGRVTAGITEYDRDISIVLPDKHAAAVLRPSPAHLLNPLDRLELERPAHAYPAPFPPICHYDPFPLDETRSFQVPWLRSTSLQHGTRMSDATVDSLIQSFGKLSLDDDGLVDCKTNKFHPALTHDSCGLESKPLDAPLAALVRHSPVLANFQPILHACGLSPTHSSSLPSFGSPSLLQAPFRTSHGHSITGRKRLDILHHASSHTLRDEAHPYAVSHRSRTLTSRLRCNGPVLPKIIAAATIDQLPTNASAYSRAIPSDHSIPNAT</sequence>
<dbReference type="SMR" id="E7DAG7"/>
<dbReference type="GO" id="GO:0000981">
    <property type="term" value="F:DNA-binding transcription factor activity, RNA polymerase II-specific"/>
    <property type="evidence" value="ECO:0007669"/>
    <property type="project" value="TreeGrafter"/>
</dbReference>
<dbReference type="PANTHER" id="PTHR46123">
    <property type="entry name" value="MIX-TYPE HOMEOBOX GENE 1-RELATED"/>
    <property type="match status" value="1"/>
</dbReference>